<dbReference type="InterPro" id="IPR019606">
    <property type="entry name" value="GerMN"/>
</dbReference>
<feature type="signal peptide" evidence="2">
    <location>
        <begin position="1"/>
        <end position="25"/>
    </location>
</feature>
<protein>
    <submittedName>
        <fullName evidence="4">Spore germination protein</fullName>
    </submittedName>
</protein>
<dbReference type="SMART" id="SM00909">
    <property type="entry name" value="Germane"/>
    <property type="match status" value="1"/>
</dbReference>
<dbReference type="Proteomes" id="UP000255234">
    <property type="component" value="Unassembled WGS sequence"/>
</dbReference>
<feature type="compositionally biased region" description="Polar residues" evidence="1">
    <location>
        <begin position="29"/>
        <end position="60"/>
    </location>
</feature>
<evidence type="ECO:0000256" key="2">
    <source>
        <dbReference type="SAM" id="SignalP"/>
    </source>
</evidence>
<keyword evidence="2" id="KW-0732">Signal</keyword>
<dbReference type="PROSITE" id="PS51257">
    <property type="entry name" value="PROKAR_LIPOPROTEIN"/>
    <property type="match status" value="1"/>
</dbReference>
<feature type="chain" id="PRO_5039386967" evidence="2">
    <location>
        <begin position="26"/>
        <end position="202"/>
    </location>
</feature>
<evidence type="ECO:0000259" key="3">
    <source>
        <dbReference type="SMART" id="SM00909"/>
    </source>
</evidence>
<dbReference type="EMBL" id="UGPP01000001">
    <property type="protein sequence ID" value="STY71652.1"/>
    <property type="molecule type" value="Genomic_DNA"/>
</dbReference>
<sequence>MRVKIKSIKGLLAVLAISILTITSGCTEQGTNLEKSSSSSVQENVNKEVSSSSTSASDMEQANEKKVSGVTIYFPDANGEKLIPTQRQINLNREDKYKAVVQALIDGPISDKEGIYIMPKDTQVLSVKVNNNIATVDFNKAFKTNFTGGSTGELMLIGSIVNSLTEFKDIKAVRFTVEGKVLEALDNHLDLTVPQERMGDLL</sequence>
<feature type="region of interest" description="Disordered" evidence="1">
    <location>
        <begin position="29"/>
        <end position="62"/>
    </location>
</feature>
<evidence type="ECO:0000313" key="4">
    <source>
        <dbReference type="EMBL" id="STY71652.1"/>
    </source>
</evidence>
<gene>
    <name evidence="4" type="ORF">NCTC10571_01814</name>
</gene>
<evidence type="ECO:0000313" key="5">
    <source>
        <dbReference type="Proteomes" id="UP000255234"/>
    </source>
</evidence>
<dbReference type="AlphaFoldDB" id="A0A378NTE5"/>
<dbReference type="RefSeq" id="WP_075555321.1">
    <property type="nucleotide sequence ID" value="NZ_UGPP01000001.1"/>
</dbReference>
<name>A0A378NTE5_9FIRM</name>
<proteinExistence type="predicted"/>
<reference evidence="4 5" key="1">
    <citation type="submission" date="2018-06" db="EMBL/GenBank/DDBJ databases">
        <authorList>
            <consortium name="Pathogen Informatics"/>
            <person name="Doyle S."/>
        </authorList>
    </citation>
    <scope>NUCLEOTIDE SEQUENCE [LARGE SCALE GENOMIC DNA]</scope>
    <source>
        <strain evidence="4 5">NCTC10571</strain>
    </source>
</reference>
<dbReference type="Pfam" id="PF10646">
    <property type="entry name" value="Germane"/>
    <property type="match status" value="1"/>
</dbReference>
<evidence type="ECO:0000256" key="1">
    <source>
        <dbReference type="SAM" id="MobiDB-lite"/>
    </source>
</evidence>
<organism evidence="4 5">
    <name type="scientific">Megamonas hypermegale</name>
    <dbReference type="NCBI Taxonomy" id="158847"/>
    <lineage>
        <taxon>Bacteria</taxon>
        <taxon>Bacillati</taxon>
        <taxon>Bacillota</taxon>
        <taxon>Negativicutes</taxon>
        <taxon>Selenomonadales</taxon>
        <taxon>Selenomonadaceae</taxon>
        <taxon>Megamonas</taxon>
    </lineage>
</organism>
<accession>A0A378NTE5</accession>
<feature type="domain" description="GerMN" evidence="3">
    <location>
        <begin position="97"/>
        <end position="186"/>
    </location>
</feature>